<dbReference type="InterPro" id="IPR036047">
    <property type="entry name" value="F-box-like_dom_sf"/>
</dbReference>
<gene>
    <name evidence="1" type="ORF">BS47DRAFT_77061</name>
</gene>
<sequence length="342" mass="38952">MDRLSLPRVVEPSHKLSLVLRPGGDSPTAERLYAKRCFPCSLMALVAVTPILPHDVLCAMMEFLDIRTLKAASLVNRDFKYGADRLIWQSFYICVHADVEDAGSCDEELRRIEEGCRIVCAGIRPKRIRKFTLTFSEFNGFGYDWEDDYPGAEFERSILEMVFARLRVLTGLRQLELDLANASWDGHIDDRMSNLFRESFPFQLERFALTKPSYDDMDFLPKILVSQQSITSLFLNWPSSMPTGGLSPRLPARRVLDPGQWHVLKDRPITHLFAGLMDGEEVLDLFGSLSRSTATLQLLWFKTPSWRTSEAFFDVAADRIAATVVSTLRYLVLETIGWKTAN</sequence>
<accession>A0A9P6B8E8</accession>
<keyword evidence="2" id="KW-1185">Reference proteome</keyword>
<proteinExistence type="predicted"/>
<dbReference type="SUPFAM" id="SSF81383">
    <property type="entry name" value="F-box domain"/>
    <property type="match status" value="1"/>
</dbReference>
<name>A0A9P6B8E8_9AGAM</name>
<evidence type="ECO:0000313" key="2">
    <source>
        <dbReference type="Proteomes" id="UP000886523"/>
    </source>
</evidence>
<dbReference type="Proteomes" id="UP000886523">
    <property type="component" value="Unassembled WGS sequence"/>
</dbReference>
<dbReference type="EMBL" id="MU128919">
    <property type="protein sequence ID" value="KAF9519177.1"/>
    <property type="molecule type" value="Genomic_DNA"/>
</dbReference>
<comment type="caution">
    <text evidence="1">The sequence shown here is derived from an EMBL/GenBank/DDBJ whole genome shotgun (WGS) entry which is preliminary data.</text>
</comment>
<dbReference type="AlphaFoldDB" id="A0A9P6B8E8"/>
<evidence type="ECO:0008006" key="3">
    <source>
        <dbReference type="Google" id="ProtNLM"/>
    </source>
</evidence>
<evidence type="ECO:0000313" key="1">
    <source>
        <dbReference type="EMBL" id="KAF9519177.1"/>
    </source>
</evidence>
<organism evidence="1 2">
    <name type="scientific">Hydnum rufescens UP504</name>
    <dbReference type="NCBI Taxonomy" id="1448309"/>
    <lineage>
        <taxon>Eukaryota</taxon>
        <taxon>Fungi</taxon>
        <taxon>Dikarya</taxon>
        <taxon>Basidiomycota</taxon>
        <taxon>Agaricomycotina</taxon>
        <taxon>Agaricomycetes</taxon>
        <taxon>Cantharellales</taxon>
        <taxon>Hydnaceae</taxon>
        <taxon>Hydnum</taxon>
    </lineage>
</organism>
<protein>
    <recommendedName>
        <fullName evidence="3">F-box domain-containing protein</fullName>
    </recommendedName>
</protein>
<reference evidence="1" key="1">
    <citation type="journal article" date="2020" name="Nat. Commun.">
        <title>Large-scale genome sequencing of mycorrhizal fungi provides insights into the early evolution of symbiotic traits.</title>
        <authorList>
            <person name="Miyauchi S."/>
            <person name="Kiss E."/>
            <person name="Kuo A."/>
            <person name="Drula E."/>
            <person name="Kohler A."/>
            <person name="Sanchez-Garcia M."/>
            <person name="Morin E."/>
            <person name="Andreopoulos B."/>
            <person name="Barry K.W."/>
            <person name="Bonito G."/>
            <person name="Buee M."/>
            <person name="Carver A."/>
            <person name="Chen C."/>
            <person name="Cichocki N."/>
            <person name="Clum A."/>
            <person name="Culley D."/>
            <person name="Crous P.W."/>
            <person name="Fauchery L."/>
            <person name="Girlanda M."/>
            <person name="Hayes R.D."/>
            <person name="Keri Z."/>
            <person name="LaButti K."/>
            <person name="Lipzen A."/>
            <person name="Lombard V."/>
            <person name="Magnuson J."/>
            <person name="Maillard F."/>
            <person name="Murat C."/>
            <person name="Nolan M."/>
            <person name="Ohm R.A."/>
            <person name="Pangilinan J."/>
            <person name="Pereira M.F."/>
            <person name="Perotto S."/>
            <person name="Peter M."/>
            <person name="Pfister S."/>
            <person name="Riley R."/>
            <person name="Sitrit Y."/>
            <person name="Stielow J.B."/>
            <person name="Szollosi G."/>
            <person name="Zifcakova L."/>
            <person name="Stursova M."/>
            <person name="Spatafora J.W."/>
            <person name="Tedersoo L."/>
            <person name="Vaario L.M."/>
            <person name="Yamada A."/>
            <person name="Yan M."/>
            <person name="Wang P."/>
            <person name="Xu J."/>
            <person name="Bruns T."/>
            <person name="Baldrian P."/>
            <person name="Vilgalys R."/>
            <person name="Dunand C."/>
            <person name="Henrissat B."/>
            <person name="Grigoriev I.V."/>
            <person name="Hibbett D."/>
            <person name="Nagy L.G."/>
            <person name="Martin F.M."/>
        </authorList>
    </citation>
    <scope>NUCLEOTIDE SEQUENCE</scope>
    <source>
        <strain evidence="1">UP504</strain>
    </source>
</reference>